<sequence>MTVTCPDLTGSCSDLSLCCDRNYGNFLIGSRCANTYSCDLYYSDYGACTCEKYVKPGILAGIVIACIIVFVTCVALLIIRRNKRRQEMGQSQQMMGQTPPMYAQQPQPQPPPQPPQQMYAQPPPQQMYAQPPPQQMYAQQPPQQIPQNTMYK</sequence>
<feature type="transmembrane region" description="Helical" evidence="2">
    <location>
        <begin position="58"/>
        <end position="79"/>
    </location>
</feature>
<dbReference type="AlphaFoldDB" id="A0A9N9ED12"/>
<evidence type="ECO:0000256" key="2">
    <source>
        <dbReference type="SAM" id="Phobius"/>
    </source>
</evidence>
<dbReference type="Proteomes" id="UP000789342">
    <property type="component" value="Unassembled WGS sequence"/>
</dbReference>
<gene>
    <name evidence="3" type="ORF">AMORRO_LOCUS10843</name>
</gene>
<reference evidence="3" key="1">
    <citation type="submission" date="2021-06" db="EMBL/GenBank/DDBJ databases">
        <authorList>
            <person name="Kallberg Y."/>
            <person name="Tangrot J."/>
            <person name="Rosling A."/>
        </authorList>
    </citation>
    <scope>NUCLEOTIDE SEQUENCE</scope>
    <source>
        <strain evidence="3">CL551</strain>
    </source>
</reference>
<keyword evidence="2" id="KW-1133">Transmembrane helix</keyword>
<feature type="compositionally biased region" description="Low complexity" evidence="1">
    <location>
        <begin position="135"/>
        <end position="152"/>
    </location>
</feature>
<name>A0A9N9ED12_9GLOM</name>
<evidence type="ECO:0000313" key="4">
    <source>
        <dbReference type="Proteomes" id="UP000789342"/>
    </source>
</evidence>
<keyword evidence="2" id="KW-0472">Membrane</keyword>
<evidence type="ECO:0000313" key="3">
    <source>
        <dbReference type="EMBL" id="CAG8671578.1"/>
    </source>
</evidence>
<dbReference type="EMBL" id="CAJVPV010012655">
    <property type="protein sequence ID" value="CAG8671578.1"/>
    <property type="molecule type" value="Genomic_DNA"/>
</dbReference>
<feature type="compositionally biased region" description="Low complexity" evidence="1">
    <location>
        <begin position="88"/>
        <end position="106"/>
    </location>
</feature>
<keyword evidence="2" id="KW-0812">Transmembrane</keyword>
<feature type="compositionally biased region" description="Pro residues" evidence="1">
    <location>
        <begin position="107"/>
        <end position="134"/>
    </location>
</feature>
<proteinExistence type="predicted"/>
<keyword evidence="4" id="KW-1185">Reference proteome</keyword>
<feature type="region of interest" description="Disordered" evidence="1">
    <location>
        <begin position="87"/>
        <end position="152"/>
    </location>
</feature>
<evidence type="ECO:0000256" key="1">
    <source>
        <dbReference type="SAM" id="MobiDB-lite"/>
    </source>
</evidence>
<comment type="caution">
    <text evidence="3">The sequence shown here is derived from an EMBL/GenBank/DDBJ whole genome shotgun (WGS) entry which is preliminary data.</text>
</comment>
<organism evidence="3 4">
    <name type="scientific">Acaulospora morrowiae</name>
    <dbReference type="NCBI Taxonomy" id="94023"/>
    <lineage>
        <taxon>Eukaryota</taxon>
        <taxon>Fungi</taxon>
        <taxon>Fungi incertae sedis</taxon>
        <taxon>Mucoromycota</taxon>
        <taxon>Glomeromycotina</taxon>
        <taxon>Glomeromycetes</taxon>
        <taxon>Diversisporales</taxon>
        <taxon>Acaulosporaceae</taxon>
        <taxon>Acaulospora</taxon>
    </lineage>
</organism>
<protein>
    <submittedName>
        <fullName evidence="3">7590_t:CDS:1</fullName>
    </submittedName>
</protein>
<dbReference type="OrthoDB" id="10294404at2759"/>
<accession>A0A9N9ED12</accession>